<feature type="short sequence motif" description="GXGXXG" evidence="4">
    <location>
        <begin position="11"/>
        <end position="16"/>
    </location>
</feature>
<feature type="active site" description="Nucleophile" evidence="4">
    <location>
        <position position="44"/>
    </location>
</feature>
<dbReference type="PANTHER" id="PTHR14226">
    <property type="entry name" value="NEUROPATHY TARGET ESTERASE/SWISS CHEESE D.MELANOGASTER"/>
    <property type="match status" value="1"/>
</dbReference>
<comment type="caution">
    <text evidence="6">The sequence shown here is derived from an EMBL/GenBank/DDBJ whole genome shotgun (WGS) entry which is preliminary data.</text>
</comment>
<feature type="active site" description="Proton acceptor" evidence="4">
    <location>
        <position position="189"/>
    </location>
</feature>
<evidence type="ECO:0000256" key="2">
    <source>
        <dbReference type="ARBA" id="ARBA00022963"/>
    </source>
</evidence>
<dbReference type="InterPro" id="IPR050301">
    <property type="entry name" value="NTE"/>
</dbReference>
<evidence type="ECO:0000256" key="1">
    <source>
        <dbReference type="ARBA" id="ARBA00022801"/>
    </source>
</evidence>
<feature type="non-terminal residue" evidence="6">
    <location>
        <position position="214"/>
    </location>
</feature>
<feature type="short sequence motif" description="DGA/G" evidence="4">
    <location>
        <begin position="189"/>
        <end position="191"/>
    </location>
</feature>
<keyword evidence="2 4" id="KW-0442">Lipid degradation</keyword>
<evidence type="ECO:0000313" key="7">
    <source>
        <dbReference type="Proteomes" id="UP001458415"/>
    </source>
</evidence>
<evidence type="ECO:0000259" key="5">
    <source>
        <dbReference type="PROSITE" id="PS51635"/>
    </source>
</evidence>
<evidence type="ECO:0000256" key="3">
    <source>
        <dbReference type="ARBA" id="ARBA00023098"/>
    </source>
</evidence>
<dbReference type="Gene3D" id="3.40.1090.10">
    <property type="entry name" value="Cytosolic phospholipase A2 catalytic domain"/>
    <property type="match status" value="2"/>
</dbReference>
<dbReference type="EMBL" id="JBEPCU010000055">
    <property type="protein sequence ID" value="MER6976624.1"/>
    <property type="molecule type" value="Genomic_DNA"/>
</dbReference>
<keyword evidence="7" id="KW-1185">Reference proteome</keyword>
<protein>
    <submittedName>
        <fullName evidence="6">Patatin-like phospholipase family protein</fullName>
    </submittedName>
</protein>
<dbReference type="SUPFAM" id="SSF52151">
    <property type="entry name" value="FabD/lysophospholipase-like"/>
    <property type="match status" value="1"/>
</dbReference>
<dbReference type="InterPro" id="IPR016035">
    <property type="entry name" value="Acyl_Trfase/lysoPLipase"/>
</dbReference>
<reference evidence="6 7" key="1">
    <citation type="submission" date="2024-06" db="EMBL/GenBank/DDBJ databases">
        <title>The Natural Products Discovery Center: Release of the First 8490 Sequenced Strains for Exploring Actinobacteria Biosynthetic Diversity.</title>
        <authorList>
            <person name="Kalkreuter E."/>
            <person name="Kautsar S.A."/>
            <person name="Yang D."/>
            <person name="Bader C.D."/>
            <person name="Teijaro C.N."/>
            <person name="Fluegel L."/>
            <person name="Davis C.M."/>
            <person name="Simpson J.R."/>
            <person name="Lauterbach L."/>
            <person name="Steele A.D."/>
            <person name="Gui C."/>
            <person name="Meng S."/>
            <person name="Li G."/>
            <person name="Viehrig K."/>
            <person name="Ye F."/>
            <person name="Su P."/>
            <person name="Kiefer A.F."/>
            <person name="Nichols A."/>
            <person name="Cepeda A.J."/>
            <person name="Yan W."/>
            <person name="Fan B."/>
            <person name="Jiang Y."/>
            <person name="Adhikari A."/>
            <person name="Zheng C.-J."/>
            <person name="Schuster L."/>
            <person name="Cowan T.M."/>
            <person name="Smanski M.J."/>
            <person name="Chevrette M.G."/>
            <person name="De Carvalho L.P.S."/>
            <person name="Shen B."/>
        </authorList>
    </citation>
    <scope>NUCLEOTIDE SEQUENCE [LARGE SCALE GENOMIC DNA]</scope>
    <source>
        <strain evidence="6 7">NPDC000634</strain>
    </source>
</reference>
<dbReference type="PANTHER" id="PTHR14226:SF57">
    <property type="entry name" value="BLR7027 PROTEIN"/>
    <property type="match status" value="1"/>
</dbReference>
<organism evidence="6 7">
    <name type="scientific">Streptomyces carpinensis</name>
    <dbReference type="NCBI Taxonomy" id="66369"/>
    <lineage>
        <taxon>Bacteria</taxon>
        <taxon>Bacillati</taxon>
        <taxon>Actinomycetota</taxon>
        <taxon>Actinomycetes</taxon>
        <taxon>Kitasatosporales</taxon>
        <taxon>Streptomycetaceae</taxon>
        <taxon>Streptomyces</taxon>
    </lineage>
</organism>
<dbReference type="PROSITE" id="PS51635">
    <property type="entry name" value="PNPLA"/>
    <property type="match status" value="1"/>
</dbReference>
<keyword evidence="3 4" id="KW-0443">Lipid metabolism</keyword>
<dbReference type="Pfam" id="PF01734">
    <property type="entry name" value="Patatin"/>
    <property type="match status" value="1"/>
</dbReference>
<name>A0ABV1VXF9_9ACTN</name>
<sequence length="214" mass="22084">MENERALVIGGGGVAGIAWATGVLAGLADAGVDVTDADFLLGTSAGSVVAAQITSGAELPALFRTQVDAALQTQELRPTEGALTKVFEFGEKLDTEVTDPAERLRRMGAMALAADTVTEAERRPVIEARLPSHSWPEHHLAVVAVSAVTGETRLFDRTCGVGLVDAVAASCAVPGVWPAVTVGDARYLDGGVRSFTNLDLAGGHARTLVVAPMP</sequence>
<evidence type="ECO:0000256" key="4">
    <source>
        <dbReference type="PROSITE-ProRule" id="PRU01161"/>
    </source>
</evidence>
<feature type="short sequence motif" description="GXSXG" evidence="4">
    <location>
        <begin position="42"/>
        <end position="46"/>
    </location>
</feature>
<gene>
    <name evidence="6" type="ORF">ABT317_06155</name>
</gene>
<dbReference type="InterPro" id="IPR002641">
    <property type="entry name" value="PNPLA_dom"/>
</dbReference>
<proteinExistence type="predicted"/>
<dbReference type="Proteomes" id="UP001458415">
    <property type="component" value="Unassembled WGS sequence"/>
</dbReference>
<keyword evidence="1 4" id="KW-0378">Hydrolase</keyword>
<evidence type="ECO:0000313" key="6">
    <source>
        <dbReference type="EMBL" id="MER6976624.1"/>
    </source>
</evidence>
<accession>A0ABV1VXF9</accession>
<feature type="domain" description="PNPLA" evidence="5">
    <location>
        <begin position="7"/>
        <end position="202"/>
    </location>
</feature>